<dbReference type="PANTHER" id="PTHR48100">
    <property type="entry name" value="BROAD-SPECIFICITY PHOSPHATASE YOR283W-RELATED"/>
    <property type="match status" value="1"/>
</dbReference>
<gene>
    <name evidence="2" type="ORF">OC842_004804</name>
</gene>
<dbReference type="GO" id="GO:0016791">
    <property type="term" value="F:phosphatase activity"/>
    <property type="evidence" value="ECO:0007669"/>
    <property type="project" value="TreeGrafter"/>
</dbReference>
<reference evidence="2" key="1">
    <citation type="journal article" date="2023" name="PhytoFront">
        <title>Draft Genome Resources of Seven Strains of Tilletia horrida, Causal Agent of Kernel Smut of Rice.</title>
        <authorList>
            <person name="Khanal S."/>
            <person name="Antony Babu S."/>
            <person name="Zhou X.G."/>
        </authorList>
    </citation>
    <scope>NUCLEOTIDE SEQUENCE</scope>
    <source>
        <strain evidence="2">TX3</strain>
    </source>
</reference>
<keyword evidence="3" id="KW-1185">Reference proteome</keyword>
<dbReference type="CDD" id="cd07067">
    <property type="entry name" value="HP_PGM_like"/>
    <property type="match status" value="1"/>
</dbReference>
<dbReference type="SMART" id="SM00855">
    <property type="entry name" value="PGAM"/>
    <property type="match status" value="1"/>
</dbReference>
<dbReference type="PANTHER" id="PTHR48100:SF54">
    <property type="entry name" value="PHOSPHATASE SPAC5H10.03-RELATED"/>
    <property type="match status" value="1"/>
</dbReference>
<protein>
    <recommendedName>
        <fullName evidence="4">Phosphoglycerate mutase-like protein</fullName>
    </recommendedName>
</protein>
<dbReference type="Proteomes" id="UP001176521">
    <property type="component" value="Unassembled WGS sequence"/>
</dbReference>
<proteinExistence type="predicted"/>
<feature type="coiled-coil region" evidence="1">
    <location>
        <begin position="264"/>
        <end position="291"/>
    </location>
</feature>
<evidence type="ECO:0000256" key="1">
    <source>
        <dbReference type="SAM" id="Coils"/>
    </source>
</evidence>
<dbReference type="InterPro" id="IPR050275">
    <property type="entry name" value="PGM_Phosphatase"/>
</dbReference>
<evidence type="ECO:0000313" key="3">
    <source>
        <dbReference type="Proteomes" id="UP001176521"/>
    </source>
</evidence>
<evidence type="ECO:0000313" key="2">
    <source>
        <dbReference type="EMBL" id="KAK0527642.1"/>
    </source>
</evidence>
<organism evidence="2 3">
    <name type="scientific">Tilletia horrida</name>
    <dbReference type="NCBI Taxonomy" id="155126"/>
    <lineage>
        <taxon>Eukaryota</taxon>
        <taxon>Fungi</taxon>
        <taxon>Dikarya</taxon>
        <taxon>Basidiomycota</taxon>
        <taxon>Ustilaginomycotina</taxon>
        <taxon>Exobasidiomycetes</taxon>
        <taxon>Tilletiales</taxon>
        <taxon>Tilletiaceae</taxon>
        <taxon>Tilletia</taxon>
    </lineage>
</organism>
<dbReference type="Pfam" id="PF00300">
    <property type="entry name" value="His_Phos_1"/>
    <property type="match status" value="1"/>
</dbReference>
<evidence type="ECO:0008006" key="4">
    <source>
        <dbReference type="Google" id="ProtNLM"/>
    </source>
</evidence>
<comment type="caution">
    <text evidence="2">The sequence shown here is derived from an EMBL/GenBank/DDBJ whole genome shotgun (WGS) entry which is preliminary data.</text>
</comment>
<keyword evidence="1" id="KW-0175">Coiled coil</keyword>
<dbReference type="EMBL" id="JAPDMQ010000303">
    <property type="protein sequence ID" value="KAK0527642.1"/>
    <property type="molecule type" value="Genomic_DNA"/>
</dbReference>
<dbReference type="GO" id="GO:0005737">
    <property type="term" value="C:cytoplasm"/>
    <property type="evidence" value="ECO:0007669"/>
    <property type="project" value="TreeGrafter"/>
</dbReference>
<sequence>MGADTIITLIRHAQAEHNVALDYSIADAPLTELGRRQAAVIPAFTQEIQSSIDLIASSGLRRTLSTTKIGLAPAIQRLGIRSVAVLPALQECNALPCDAGSDRAVLERDPEFNDFDLQHLVPGWNSKQGVYAADPRSLRARAQWVRQWLRSRPERHIAVVAHGDILRYIMSYGDQYIEYPWQNAEVRQFRFDPTLINTPECPIIPLQNVGAAGAAEPTSGQIYLERQESQRNAVPLELPSLDFGSGGDLMFDIEARFSEKASAVREREDELRQLEARLQAAEKRRAELAAKGITE</sequence>
<accession>A0AAN6JJJ3</accession>
<dbReference type="SUPFAM" id="SSF53254">
    <property type="entry name" value="Phosphoglycerate mutase-like"/>
    <property type="match status" value="1"/>
</dbReference>
<dbReference type="InterPro" id="IPR013078">
    <property type="entry name" value="His_Pase_superF_clade-1"/>
</dbReference>
<dbReference type="Gene3D" id="3.40.50.1240">
    <property type="entry name" value="Phosphoglycerate mutase-like"/>
    <property type="match status" value="1"/>
</dbReference>
<dbReference type="AlphaFoldDB" id="A0AAN6JJJ3"/>
<name>A0AAN6JJJ3_9BASI</name>
<dbReference type="InterPro" id="IPR029033">
    <property type="entry name" value="His_PPase_superfam"/>
</dbReference>